<keyword evidence="1" id="KW-0472">Membrane</keyword>
<gene>
    <name evidence="5" type="ORF">Cvel_29851</name>
</gene>
<dbReference type="PhylomeDB" id="A0A0G4HP68"/>
<evidence type="ECO:0000256" key="3">
    <source>
        <dbReference type="SAM" id="SignalP"/>
    </source>
</evidence>
<dbReference type="PANTHER" id="PTHR47909">
    <property type="entry name" value="ALPHA/BETA-HYDROLASES SUPERFAMILY PROTEIN"/>
    <property type="match status" value="1"/>
</dbReference>
<feature type="signal peptide" evidence="3">
    <location>
        <begin position="1"/>
        <end position="19"/>
    </location>
</feature>
<evidence type="ECO:0000256" key="1">
    <source>
        <dbReference type="RuleBase" id="RU365011"/>
    </source>
</evidence>
<dbReference type="AlphaFoldDB" id="A0A0G4HP68"/>
<keyword evidence="1" id="KW-0256">Endoplasmic reticulum</keyword>
<dbReference type="InterPro" id="IPR012908">
    <property type="entry name" value="PGAP1-ab_dom-like"/>
</dbReference>
<keyword evidence="3" id="KW-0732">Signal</keyword>
<keyword evidence="1" id="KW-0653">Protein transport</keyword>
<comment type="function">
    <text evidence="1">Involved in inositol deacylation of GPI-anchored proteins which plays important roles in the quality control and ER-associated degradation of GPI-anchored proteins.</text>
</comment>
<comment type="subcellular location">
    <subcellularLocation>
        <location evidence="1">Endoplasmic reticulum membrane</location>
    </subcellularLocation>
</comment>
<comment type="similarity">
    <text evidence="1">Belongs to the GPI inositol-deacylase family.</text>
</comment>
<dbReference type="InterPro" id="IPR029058">
    <property type="entry name" value="AB_hydrolase_fold"/>
</dbReference>
<name>A0A0G4HP68_9ALVE</name>
<keyword evidence="1" id="KW-0378">Hydrolase</keyword>
<dbReference type="PANTHER" id="PTHR47909:SF2">
    <property type="entry name" value="GPI INOSITOL-DEACYLASE"/>
    <property type="match status" value="1"/>
</dbReference>
<feature type="chain" id="PRO_5005191674" description="GPI inositol-deacylase" evidence="3">
    <location>
        <begin position="20"/>
        <end position="327"/>
    </location>
</feature>
<evidence type="ECO:0000259" key="4">
    <source>
        <dbReference type="Pfam" id="PF07819"/>
    </source>
</evidence>
<dbReference type="Gene3D" id="3.40.50.1820">
    <property type="entry name" value="alpha/beta hydrolase"/>
    <property type="match status" value="1"/>
</dbReference>
<evidence type="ECO:0000256" key="2">
    <source>
        <dbReference type="SAM" id="MobiDB-lite"/>
    </source>
</evidence>
<dbReference type="VEuPathDB" id="CryptoDB:Cvel_29851"/>
<dbReference type="EC" id="3.1.-.-" evidence="1"/>
<dbReference type="EMBL" id="CDMZ01003385">
    <property type="protein sequence ID" value="CEM46168.1"/>
    <property type="molecule type" value="Genomic_DNA"/>
</dbReference>
<proteinExistence type="inferred from homology"/>
<dbReference type="GO" id="GO:0015031">
    <property type="term" value="P:protein transport"/>
    <property type="evidence" value="ECO:0007669"/>
    <property type="project" value="UniProtKB-KW"/>
</dbReference>
<organism evidence="5">
    <name type="scientific">Chromera velia CCMP2878</name>
    <dbReference type="NCBI Taxonomy" id="1169474"/>
    <lineage>
        <taxon>Eukaryota</taxon>
        <taxon>Sar</taxon>
        <taxon>Alveolata</taxon>
        <taxon>Colpodellida</taxon>
        <taxon>Chromeraceae</taxon>
        <taxon>Chromera</taxon>
    </lineage>
</organism>
<protein>
    <recommendedName>
        <fullName evidence="1">GPI inositol-deacylase</fullName>
        <ecNumber evidence="1">3.1.-.-</ecNumber>
    </recommendedName>
</protein>
<dbReference type="GO" id="GO:0016788">
    <property type="term" value="F:hydrolase activity, acting on ester bonds"/>
    <property type="evidence" value="ECO:0007669"/>
    <property type="project" value="InterPro"/>
</dbReference>
<dbReference type="SUPFAM" id="SSF53474">
    <property type="entry name" value="alpha/beta-Hydrolases"/>
    <property type="match status" value="1"/>
</dbReference>
<feature type="domain" description="GPI inositol-deacylase PGAP1-like alpha/beta" evidence="4">
    <location>
        <begin position="136"/>
        <end position="199"/>
    </location>
</feature>
<dbReference type="CDD" id="cd00741">
    <property type="entry name" value="Lipase"/>
    <property type="match status" value="1"/>
</dbReference>
<dbReference type="GO" id="GO:0005789">
    <property type="term" value="C:endoplasmic reticulum membrane"/>
    <property type="evidence" value="ECO:0007669"/>
    <property type="project" value="UniProtKB-SubCell"/>
</dbReference>
<sequence>MVLTVLAVIYLLLTLSVEGFSLSTSPSSRRRGEGDGNSFTSPKSRLLSNLEATKQDGLFGDTRTDPKALVKNPVILCPSQFGAPPDYGDLLQELNARGFPAYVADLGRSDWFELIPHSFTADYWKGTLQPSKVLRFYYRAIQRTVDLVAEQHPNQQIHLVGHSIGGWVARLFLAEEADEDTQKRIRSLTTLGSPNKALPEDAPLAIDQTRGLLSYVNSKYPGATCEGVRYFSAGGSRVRGQVEVPPDFESALAFLSYFALCGKGGEAGDGIVPYSVAELEGGERHLDLGDVKHTGFLPWFGPGTIQIPGLRWYGTPEVVDLWSDVLD</sequence>
<keyword evidence="1" id="KW-0813">Transport</keyword>
<feature type="region of interest" description="Disordered" evidence="2">
    <location>
        <begin position="23"/>
        <end position="43"/>
    </location>
</feature>
<evidence type="ECO:0000313" key="5">
    <source>
        <dbReference type="EMBL" id="CEM46168.1"/>
    </source>
</evidence>
<dbReference type="Pfam" id="PF07819">
    <property type="entry name" value="PGAP1"/>
    <property type="match status" value="1"/>
</dbReference>
<accession>A0A0G4HP68</accession>
<reference evidence="5" key="1">
    <citation type="submission" date="2014-11" db="EMBL/GenBank/DDBJ databases">
        <authorList>
            <person name="Otto D Thomas"/>
            <person name="Naeem Raeece"/>
        </authorList>
    </citation>
    <scope>NUCLEOTIDE SEQUENCE</scope>
</reference>